<evidence type="ECO:0000256" key="5">
    <source>
        <dbReference type="ARBA" id="ARBA00023012"/>
    </source>
</evidence>
<dbReference type="SUPFAM" id="SSF55874">
    <property type="entry name" value="ATPase domain of HSP90 chaperone/DNA topoisomerase II/histidine kinase"/>
    <property type="match status" value="1"/>
</dbReference>
<reference evidence="10 11" key="1">
    <citation type="submission" date="2020-01" db="EMBL/GenBank/DDBJ databases">
        <title>Leptobacterium flavescens.</title>
        <authorList>
            <person name="Wang G."/>
        </authorList>
    </citation>
    <scope>NUCLEOTIDE SEQUENCE [LARGE SCALE GENOMIC DNA]</scope>
    <source>
        <strain evidence="10 11">KCTC 22160</strain>
    </source>
</reference>
<feature type="transmembrane region" description="Helical" evidence="8">
    <location>
        <begin position="436"/>
        <end position="455"/>
    </location>
</feature>
<proteinExistence type="predicted"/>
<keyword evidence="5" id="KW-0902">Two-component regulatory system</keyword>
<evidence type="ECO:0000256" key="7">
    <source>
        <dbReference type="SAM" id="Coils"/>
    </source>
</evidence>
<evidence type="ECO:0000256" key="1">
    <source>
        <dbReference type="ARBA" id="ARBA00000085"/>
    </source>
</evidence>
<keyword evidence="8" id="KW-0812">Transmembrane</keyword>
<evidence type="ECO:0000256" key="2">
    <source>
        <dbReference type="ARBA" id="ARBA00012438"/>
    </source>
</evidence>
<dbReference type="AlphaFoldDB" id="A0A6P0UHY6"/>
<feature type="repeat" description="TPR" evidence="6">
    <location>
        <begin position="272"/>
        <end position="305"/>
    </location>
</feature>
<dbReference type="SMART" id="SM00028">
    <property type="entry name" value="TPR"/>
    <property type="match status" value="5"/>
</dbReference>
<evidence type="ECO:0000259" key="9">
    <source>
        <dbReference type="SMART" id="SM00387"/>
    </source>
</evidence>
<dbReference type="InterPro" id="IPR003594">
    <property type="entry name" value="HATPase_dom"/>
</dbReference>
<gene>
    <name evidence="10" type="ORF">GWK08_05555</name>
</gene>
<keyword evidence="4" id="KW-0418">Kinase</keyword>
<dbReference type="EC" id="2.7.13.3" evidence="2"/>
<feature type="coiled-coil region" evidence="7">
    <location>
        <begin position="394"/>
        <end position="421"/>
    </location>
</feature>
<keyword evidence="7" id="KW-0175">Coiled coil</keyword>
<dbReference type="RefSeq" id="WP_163605902.1">
    <property type="nucleotide sequence ID" value="NZ_JAABOO010000001.1"/>
</dbReference>
<evidence type="ECO:0000256" key="4">
    <source>
        <dbReference type="ARBA" id="ARBA00022777"/>
    </source>
</evidence>
<dbReference type="InterPro" id="IPR050482">
    <property type="entry name" value="Sensor_HK_TwoCompSys"/>
</dbReference>
<dbReference type="Pfam" id="PF13181">
    <property type="entry name" value="TPR_8"/>
    <property type="match status" value="1"/>
</dbReference>
<dbReference type="PANTHER" id="PTHR24421:SF10">
    <property type="entry name" value="NITRATE_NITRITE SENSOR PROTEIN NARQ"/>
    <property type="match status" value="1"/>
</dbReference>
<feature type="domain" description="Histidine kinase/HSP90-like ATPase" evidence="9">
    <location>
        <begin position="587"/>
        <end position="678"/>
    </location>
</feature>
<dbReference type="Gene3D" id="3.30.565.10">
    <property type="entry name" value="Histidine kinase-like ATPase, C-terminal domain"/>
    <property type="match status" value="1"/>
</dbReference>
<organism evidence="10 11">
    <name type="scientific">Leptobacterium flavescens</name>
    <dbReference type="NCBI Taxonomy" id="472055"/>
    <lineage>
        <taxon>Bacteria</taxon>
        <taxon>Pseudomonadati</taxon>
        <taxon>Bacteroidota</taxon>
        <taxon>Flavobacteriia</taxon>
        <taxon>Flavobacteriales</taxon>
        <taxon>Flavobacteriaceae</taxon>
        <taxon>Leptobacterium</taxon>
    </lineage>
</organism>
<feature type="repeat" description="TPR" evidence="6">
    <location>
        <begin position="77"/>
        <end position="110"/>
    </location>
</feature>
<dbReference type="Gene3D" id="1.25.40.10">
    <property type="entry name" value="Tetratricopeptide repeat domain"/>
    <property type="match status" value="2"/>
</dbReference>
<dbReference type="Pfam" id="PF00515">
    <property type="entry name" value="TPR_1"/>
    <property type="match status" value="1"/>
</dbReference>
<evidence type="ECO:0000313" key="11">
    <source>
        <dbReference type="Proteomes" id="UP000468581"/>
    </source>
</evidence>
<dbReference type="GO" id="GO:0000160">
    <property type="term" value="P:phosphorelay signal transduction system"/>
    <property type="evidence" value="ECO:0007669"/>
    <property type="project" value="UniProtKB-KW"/>
</dbReference>
<accession>A0A6P0UHY6</accession>
<dbReference type="SMART" id="SM00387">
    <property type="entry name" value="HATPase_c"/>
    <property type="match status" value="1"/>
</dbReference>
<comment type="caution">
    <text evidence="10">The sequence shown here is derived from an EMBL/GenBank/DDBJ whole genome shotgun (WGS) entry which is preliminary data.</text>
</comment>
<dbReference type="SUPFAM" id="SSF48452">
    <property type="entry name" value="TPR-like"/>
    <property type="match status" value="2"/>
</dbReference>
<keyword evidence="8" id="KW-1133">Transmembrane helix</keyword>
<protein>
    <recommendedName>
        <fullName evidence="2">histidine kinase</fullName>
        <ecNumber evidence="2">2.7.13.3</ecNumber>
    </recommendedName>
</protein>
<evidence type="ECO:0000256" key="8">
    <source>
        <dbReference type="SAM" id="Phobius"/>
    </source>
</evidence>
<keyword evidence="11" id="KW-1185">Reference proteome</keyword>
<dbReference type="PANTHER" id="PTHR24421">
    <property type="entry name" value="NITRATE/NITRITE SENSOR PROTEIN NARX-RELATED"/>
    <property type="match status" value="1"/>
</dbReference>
<evidence type="ECO:0000256" key="6">
    <source>
        <dbReference type="PROSITE-ProRule" id="PRU00339"/>
    </source>
</evidence>
<keyword evidence="3" id="KW-0808">Transferase</keyword>
<sequence length="681" mass="78302">MKQRYLFNGQSSSFVLLLMVLFLGSISLLRAQTTIPLDSIIAKSDSLAKKKEYARAHQIYSEAILMATEAGDAELRSALHKERGRLFRREKKYEQAIGQYTKSIEESPLSLNAAYSYQGIALIKRRLREKDSVLPYLEAALSIYKEKGEDEVAYNAFSNAGIIYKNRQLYEEALSYLLLADEGFNKTANFKKLGSVNNSIAEIQNSLGNNKKAFNYHFRALSYRKQAKDTSGIAMSFNNIGNAYKTKKEYDSALFYYKRSLELEDKNSRRYASTLYNVGVAYYLKDDLKNARSFYDKALKINKEQNYTESVFYNANELALLCVKANDLPAAAKYLNMTDGLIDKIENQEAVYRNYEIKALYNNKRGNYRLAYDFQKKYSDLYQSVFNTRQAEIVQELQERFETEKKQNENLQLSLLNQENQILIDKQKSSIKVNRLFLLVSLLLLLLMIIAYLLLNQRQKTLKHKQAVEQLKAIYEGQEVIKKVMSKDLHDIVATSLDGIRLKVQALSLSVDEDKKKLAEDITDNIQDINHQMRLISHRLSPLDDKIKKYKLSEIIISQLSEFQTYRKILVNIKDEIPEVLDKLKLEAQTNFYAILLEALNNIEKYSKATEVIISHSIDQSDRLHFNIKDNGVGFKETDSNGIGILNMQQRAKLLKGICSVFPTSKGTELSLEFPLNAHLK</sequence>
<dbReference type="GO" id="GO:0004673">
    <property type="term" value="F:protein histidine kinase activity"/>
    <property type="evidence" value="ECO:0007669"/>
    <property type="project" value="UniProtKB-EC"/>
</dbReference>
<feature type="repeat" description="TPR" evidence="6">
    <location>
        <begin position="234"/>
        <end position="267"/>
    </location>
</feature>
<dbReference type="CDD" id="cd16917">
    <property type="entry name" value="HATPase_UhpB-NarQ-NarX-like"/>
    <property type="match status" value="1"/>
</dbReference>
<keyword evidence="8" id="KW-0472">Membrane</keyword>
<dbReference type="PROSITE" id="PS50005">
    <property type="entry name" value="TPR"/>
    <property type="match status" value="3"/>
</dbReference>
<dbReference type="InterPro" id="IPR011990">
    <property type="entry name" value="TPR-like_helical_dom_sf"/>
</dbReference>
<dbReference type="InterPro" id="IPR036890">
    <property type="entry name" value="HATPase_C_sf"/>
</dbReference>
<evidence type="ECO:0000313" key="10">
    <source>
        <dbReference type="EMBL" id="NER12895.1"/>
    </source>
</evidence>
<evidence type="ECO:0000256" key="3">
    <source>
        <dbReference type="ARBA" id="ARBA00022679"/>
    </source>
</evidence>
<comment type="catalytic activity">
    <reaction evidence="1">
        <text>ATP + protein L-histidine = ADP + protein N-phospho-L-histidine.</text>
        <dbReference type="EC" id="2.7.13.3"/>
    </reaction>
</comment>
<dbReference type="InterPro" id="IPR019734">
    <property type="entry name" value="TPR_rpt"/>
</dbReference>
<dbReference type="Proteomes" id="UP000468581">
    <property type="component" value="Unassembled WGS sequence"/>
</dbReference>
<name>A0A6P0UHY6_9FLAO</name>
<keyword evidence="6" id="KW-0802">TPR repeat</keyword>
<dbReference type="EMBL" id="JAABOO010000001">
    <property type="protein sequence ID" value="NER12895.1"/>
    <property type="molecule type" value="Genomic_DNA"/>
</dbReference>